<protein>
    <submittedName>
        <fullName evidence="1">Uncharacterized protein</fullName>
    </submittedName>
</protein>
<dbReference type="EMBL" id="FQZS01000007">
    <property type="protein sequence ID" value="SHI74842.1"/>
    <property type="molecule type" value="Genomic_DNA"/>
</dbReference>
<dbReference type="RefSeq" id="WP_073025334.1">
    <property type="nucleotide sequence ID" value="NZ_FQZS01000007.1"/>
</dbReference>
<proteinExistence type="predicted"/>
<sequence length="60" mass="7016">MDIAIDEEDNMIGSCYDSSSKLYIEKMSDKNHKTIWKKEYDSKGAAKLYTIMRLPNPVWI</sequence>
<dbReference type="AlphaFoldDB" id="A0A1M6DNR4"/>
<reference evidence="1 2" key="1">
    <citation type="submission" date="2016-11" db="EMBL/GenBank/DDBJ databases">
        <authorList>
            <person name="Jaros S."/>
            <person name="Januszkiewicz K."/>
            <person name="Wedrychowicz H."/>
        </authorList>
    </citation>
    <scope>NUCLEOTIDE SEQUENCE [LARGE SCALE GENOMIC DNA]</scope>
    <source>
        <strain evidence="1 2">DSM 19022</strain>
    </source>
</reference>
<keyword evidence="2" id="KW-1185">Reference proteome</keyword>
<name>A0A1M6DNR4_9FIRM</name>
<evidence type="ECO:0000313" key="1">
    <source>
        <dbReference type="EMBL" id="SHI74842.1"/>
    </source>
</evidence>
<accession>A0A1M6DNR4</accession>
<gene>
    <name evidence="1" type="ORF">SAMN02745176_01205</name>
</gene>
<evidence type="ECO:0000313" key="2">
    <source>
        <dbReference type="Proteomes" id="UP000184442"/>
    </source>
</evidence>
<dbReference type="Proteomes" id="UP000184442">
    <property type="component" value="Unassembled WGS sequence"/>
</dbReference>
<organism evidence="1 2">
    <name type="scientific">Lutispora thermophila DSM 19022</name>
    <dbReference type="NCBI Taxonomy" id="1122184"/>
    <lineage>
        <taxon>Bacteria</taxon>
        <taxon>Bacillati</taxon>
        <taxon>Bacillota</taxon>
        <taxon>Clostridia</taxon>
        <taxon>Lutisporales</taxon>
        <taxon>Lutisporaceae</taxon>
        <taxon>Lutispora</taxon>
    </lineage>
</organism>
<dbReference type="STRING" id="1122184.SAMN02745176_01205"/>